<evidence type="ECO:0000313" key="2">
    <source>
        <dbReference type="EMBL" id="WAW09003.1"/>
    </source>
</evidence>
<protein>
    <submittedName>
        <fullName evidence="2">MBL fold metallo-hydrolase</fullName>
    </submittedName>
</protein>
<dbReference type="GO" id="GO:0016740">
    <property type="term" value="F:transferase activity"/>
    <property type="evidence" value="ECO:0007669"/>
    <property type="project" value="TreeGrafter"/>
</dbReference>
<sequence>MSENTLKITILVDNEAQEGLAKEHGFAAWIEAGDRRILFDTGHEGALQKNVATLGIDLSKADTLVISHGHKDHTGTLDRFLAINDRAVLYFANAIDAKRFWYTPDPNEYGMPEACKKAFDALPASRVHSLTTPHYLAPGIGITGPVVRLASFENTGGTFYFDPDRGDVDAIDDDQSMWFETDEGLVVLVGCCHSGLSNTIDYIRKVSGIEKVCGVLGGMHLLQANEERLEKTFNVMRDWNARFLIPCHCTGMESAKKMEKAIGSDVVSHGHAGYVLEAGRLAR</sequence>
<dbReference type="InterPro" id="IPR036866">
    <property type="entry name" value="RibonucZ/Hydroxyglut_hydro"/>
</dbReference>
<dbReference type="KEGG" id="ovb:NB640_06815"/>
<accession>A0A9E9LXE8</accession>
<dbReference type="Pfam" id="PF00753">
    <property type="entry name" value="Lactamase_B"/>
    <property type="match status" value="1"/>
</dbReference>
<evidence type="ECO:0000313" key="3">
    <source>
        <dbReference type="Proteomes" id="UP001156215"/>
    </source>
</evidence>
<evidence type="ECO:0000259" key="1">
    <source>
        <dbReference type="SMART" id="SM00849"/>
    </source>
</evidence>
<keyword evidence="3" id="KW-1185">Reference proteome</keyword>
<name>A0A9E9LXE8_9BURK</name>
<dbReference type="RefSeq" id="WP_269307996.1">
    <property type="nucleotide sequence ID" value="NZ_CP098242.1"/>
</dbReference>
<dbReference type="InterPro" id="IPR041712">
    <property type="entry name" value="DHPS-like_MBL-fold"/>
</dbReference>
<feature type="domain" description="Metallo-beta-lactamase" evidence="1">
    <location>
        <begin position="24"/>
        <end position="248"/>
    </location>
</feature>
<dbReference type="SUPFAM" id="SSF56281">
    <property type="entry name" value="Metallo-hydrolase/oxidoreductase"/>
    <property type="match status" value="1"/>
</dbReference>
<dbReference type="SMART" id="SM00849">
    <property type="entry name" value="Lactamase_B"/>
    <property type="match status" value="1"/>
</dbReference>
<dbReference type="InterPro" id="IPR001279">
    <property type="entry name" value="Metallo-B-lactamas"/>
</dbReference>
<dbReference type="PANTHER" id="PTHR13754">
    <property type="entry name" value="METALLO-BETA-LACTAMASE SUPERFAMILY PROTEIN"/>
    <property type="match status" value="1"/>
</dbReference>
<organism evidence="2 3">
    <name type="scientific">Oxalobacter vibrioformis</name>
    <dbReference type="NCBI Taxonomy" id="933080"/>
    <lineage>
        <taxon>Bacteria</taxon>
        <taxon>Pseudomonadati</taxon>
        <taxon>Pseudomonadota</taxon>
        <taxon>Betaproteobacteria</taxon>
        <taxon>Burkholderiales</taxon>
        <taxon>Oxalobacteraceae</taxon>
        <taxon>Oxalobacter</taxon>
    </lineage>
</organism>
<gene>
    <name evidence="2" type="ORF">NB640_06815</name>
</gene>
<dbReference type="InterPro" id="IPR052926">
    <property type="entry name" value="Metallo-beta-lactamase_dom"/>
</dbReference>
<reference evidence="2" key="1">
    <citation type="journal article" date="2022" name="Front. Microbiol.">
        <title>New perspectives on an old grouping: The genomic and phenotypic variability of Oxalobacter formigenes and the implications for calcium oxalate stone prevention.</title>
        <authorList>
            <person name="Chmiel J.A."/>
            <person name="Carr C."/>
            <person name="Stuivenberg G.A."/>
            <person name="Venema R."/>
            <person name="Chanyi R.M."/>
            <person name="Al K.F."/>
            <person name="Giguere D."/>
            <person name="Say H."/>
            <person name="Akouris P.P."/>
            <person name="Dominguez Romero S.A."/>
            <person name="Kwong A."/>
            <person name="Tai V."/>
            <person name="Koval S.F."/>
            <person name="Razvi H."/>
            <person name="Bjazevic J."/>
            <person name="Burton J.P."/>
        </authorList>
    </citation>
    <scope>NUCLEOTIDE SEQUENCE</scope>
    <source>
        <strain evidence="2">WoOx3</strain>
    </source>
</reference>
<dbReference type="EMBL" id="CP098242">
    <property type="protein sequence ID" value="WAW09003.1"/>
    <property type="molecule type" value="Genomic_DNA"/>
</dbReference>
<dbReference type="Proteomes" id="UP001156215">
    <property type="component" value="Chromosome"/>
</dbReference>
<dbReference type="AlphaFoldDB" id="A0A9E9LXE8"/>
<dbReference type="Gene3D" id="3.60.15.10">
    <property type="entry name" value="Ribonuclease Z/Hydroxyacylglutathione hydrolase-like"/>
    <property type="match status" value="1"/>
</dbReference>
<dbReference type="CDD" id="cd07713">
    <property type="entry name" value="DHPS-like_MBL-fold"/>
    <property type="match status" value="1"/>
</dbReference>
<proteinExistence type="predicted"/>
<dbReference type="PANTHER" id="PTHR13754:SF13">
    <property type="entry name" value="METALLO-BETA-LACTAMASE SUPERFAMILY PROTEIN (AFU_ORTHOLOGUE AFUA_3G07630)"/>
    <property type="match status" value="1"/>
</dbReference>